<feature type="chain" id="PRO_5047285775" evidence="1">
    <location>
        <begin position="18"/>
        <end position="141"/>
    </location>
</feature>
<reference evidence="2" key="2">
    <citation type="submission" date="2022-01" db="EMBL/GenBank/DDBJ databases">
        <authorList>
            <person name="Yamashiro T."/>
            <person name="Shiraishi A."/>
            <person name="Satake H."/>
            <person name="Nakayama K."/>
        </authorList>
    </citation>
    <scope>NUCLEOTIDE SEQUENCE</scope>
</reference>
<organism evidence="2 3">
    <name type="scientific">Tanacetum coccineum</name>
    <dbReference type="NCBI Taxonomy" id="301880"/>
    <lineage>
        <taxon>Eukaryota</taxon>
        <taxon>Viridiplantae</taxon>
        <taxon>Streptophyta</taxon>
        <taxon>Embryophyta</taxon>
        <taxon>Tracheophyta</taxon>
        <taxon>Spermatophyta</taxon>
        <taxon>Magnoliopsida</taxon>
        <taxon>eudicotyledons</taxon>
        <taxon>Gunneridae</taxon>
        <taxon>Pentapetalae</taxon>
        <taxon>asterids</taxon>
        <taxon>campanulids</taxon>
        <taxon>Asterales</taxon>
        <taxon>Asteraceae</taxon>
        <taxon>Asteroideae</taxon>
        <taxon>Anthemideae</taxon>
        <taxon>Anthemidinae</taxon>
        <taxon>Tanacetum</taxon>
    </lineage>
</organism>
<comment type="caution">
    <text evidence="2">The sequence shown here is derived from an EMBL/GenBank/DDBJ whole genome shotgun (WGS) entry which is preliminary data.</text>
</comment>
<feature type="signal peptide" evidence="1">
    <location>
        <begin position="1"/>
        <end position="17"/>
    </location>
</feature>
<dbReference type="EMBL" id="BQNB010013180">
    <property type="protein sequence ID" value="GJT12832.1"/>
    <property type="molecule type" value="Genomic_DNA"/>
</dbReference>
<keyword evidence="3" id="KW-1185">Reference proteome</keyword>
<name>A0ABQ5BGD1_9ASTR</name>
<proteinExistence type="predicted"/>
<reference evidence="2" key="1">
    <citation type="journal article" date="2022" name="Int. J. Mol. Sci.">
        <title>Draft Genome of Tanacetum Coccineum: Genomic Comparison of Closely Related Tanacetum-Family Plants.</title>
        <authorList>
            <person name="Yamashiro T."/>
            <person name="Shiraishi A."/>
            <person name="Nakayama K."/>
            <person name="Satake H."/>
        </authorList>
    </citation>
    <scope>NUCLEOTIDE SEQUENCE</scope>
</reference>
<keyword evidence="1" id="KW-0732">Signal</keyword>
<evidence type="ECO:0000256" key="1">
    <source>
        <dbReference type="SAM" id="SignalP"/>
    </source>
</evidence>
<accession>A0ABQ5BGD1</accession>
<evidence type="ECO:0000313" key="2">
    <source>
        <dbReference type="EMBL" id="GJT12832.1"/>
    </source>
</evidence>
<gene>
    <name evidence="2" type="ORF">Tco_0859874</name>
</gene>
<evidence type="ECO:0000313" key="3">
    <source>
        <dbReference type="Proteomes" id="UP001151760"/>
    </source>
</evidence>
<protein>
    <submittedName>
        <fullName evidence="2">Uncharacterized protein</fullName>
    </submittedName>
</protein>
<dbReference type="Proteomes" id="UP001151760">
    <property type="component" value="Unassembled WGS sequence"/>
</dbReference>
<sequence length="141" mass="15729">MHLELLASSLFILIVSRFPIPRRLYIEKGMMLMLAPKSAKAWLKSNLLIEQGYLQAASRSCMWAILCRKGLLGDPGMIVPGVSLSTHLFAAPVRVKGKTQSMTASLETPGIFNKPTMLRTLSYDRKHPILVLEKNLPIIRA</sequence>